<dbReference type="EMBL" id="JAODUP010000082">
    <property type="protein sequence ID" value="KAK2163286.1"/>
    <property type="molecule type" value="Genomic_DNA"/>
</dbReference>
<dbReference type="GO" id="GO:0005975">
    <property type="term" value="P:carbohydrate metabolic process"/>
    <property type="evidence" value="ECO:0007669"/>
    <property type="project" value="InterPro"/>
</dbReference>
<evidence type="ECO:0000313" key="4">
    <source>
        <dbReference type="EMBL" id="KAK2163286.1"/>
    </source>
</evidence>
<dbReference type="GO" id="GO:0032580">
    <property type="term" value="C:Golgi cisterna membrane"/>
    <property type="evidence" value="ECO:0007669"/>
    <property type="project" value="UniProtKB-SubCell"/>
</dbReference>
<name>A0AAD9NCL9_9ANNE</name>
<evidence type="ECO:0000256" key="3">
    <source>
        <dbReference type="RuleBase" id="RU363129"/>
    </source>
</evidence>
<gene>
    <name evidence="4" type="ORF">LSH36_82g02005</name>
</gene>
<proteinExistence type="inferred from homology"/>
<dbReference type="Pfam" id="PF01531">
    <property type="entry name" value="Glyco_transf_11"/>
    <property type="match status" value="1"/>
</dbReference>
<organism evidence="4 5">
    <name type="scientific">Paralvinella palmiformis</name>
    <dbReference type="NCBI Taxonomy" id="53620"/>
    <lineage>
        <taxon>Eukaryota</taxon>
        <taxon>Metazoa</taxon>
        <taxon>Spiralia</taxon>
        <taxon>Lophotrochozoa</taxon>
        <taxon>Annelida</taxon>
        <taxon>Polychaeta</taxon>
        <taxon>Sedentaria</taxon>
        <taxon>Canalipalpata</taxon>
        <taxon>Terebellida</taxon>
        <taxon>Terebelliformia</taxon>
        <taxon>Alvinellidae</taxon>
        <taxon>Paralvinella</taxon>
    </lineage>
</organism>
<reference evidence="4" key="1">
    <citation type="journal article" date="2023" name="Mol. Biol. Evol.">
        <title>Third-Generation Sequencing Reveals the Adaptive Role of the Epigenome in Three Deep-Sea Polychaetes.</title>
        <authorList>
            <person name="Perez M."/>
            <person name="Aroh O."/>
            <person name="Sun Y."/>
            <person name="Lan Y."/>
            <person name="Juniper S.K."/>
            <person name="Young C.R."/>
            <person name="Angers B."/>
            <person name="Qian P.Y."/>
        </authorList>
    </citation>
    <scope>NUCLEOTIDE SEQUENCE</scope>
    <source>
        <strain evidence="4">P08H-3</strain>
    </source>
</reference>
<keyword evidence="5" id="KW-1185">Reference proteome</keyword>
<keyword evidence="1 3" id="KW-0328">Glycosyltransferase</keyword>
<keyword evidence="3" id="KW-0812">Transmembrane</keyword>
<comment type="caution">
    <text evidence="4">The sequence shown here is derived from an EMBL/GenBank/DDBJ whole genome shotgun (WGS) entry which is preliminary data.</text>
</comment>
<evidence type="ECO:0000256" key="1">
    <source>
        <dbReference type="ARBA" id="ARBA00022676"/>
    </source>
</evidence>
<keyword evidence="3" id="KW-1133">Transmembrane helix</keyword>
<dbReference type="EC" id="2.4.1.-" evidence="3"/>
<dbReference type="GO" id="GO:0008107">
    <property type="term" value="F:galactoside 2-alpha-L-fucosyltransferase activity"/>
    <property type="evidence" value="ECO:0007669"/>
    <property type="project" value="InterPro"/>
</dbReference>
<comment type="similarity">
    <text evidence="3">Belongs to the glycosyltransferase 11 family.</text>
</comment>
<sequence length="408" mass="46885">MCHLRAVSLSEKARRGERHQCYMDQVNVELLFVIYGVIQPRFVGTRDMETNLSSRRLSENRCRFVFVSLVGIVGFVFIVSCQILERYQFWIIALMSPTKPRSNITKQVLCIRAPGGRLGNFMFVHAATLGIAHAQNLTPAIVMPGNPLPAAFRIGIRRIKNDGGNDWHRFTEKQPHVYDDRVRTLSAGRDQSLRGFFQSWKYFPDPDVQEAIRQEFRFRDSVLRQAKAFIANATEWYFDRMIRMERSARQWTNANHSLKIVGIHIRRGDLAKSTSIKQGYTMAPASYLKKAMDYLERKYKKKKNNNNNNDIRLLYVVCSDSIDWAKENLRSQPSDIVFSENNKAPVDLAILSFCDDVIMTVGSFGWWAGWLAGGTTVYWNGYPEPGSTIGLKFRAEDYYHPDWVGLAA</sequence>
<dbReference type="Gene3D" id="3.40.50.11350">
    <property type="match status" value="1"/>
</dbReference>
<dbReference type="AlphaFoldDB" id="A0AAD9NCL9"/>
<keyword evidence="2 3" id="KW-0808">Transferase</keyword>
<evidence type="ECO:0000256" key="2">
    <source>
        <dbReference type="ARBA" id="ARBA00022679"/>
    </source>
</evidence>
<accession>A0AAD9NCL9</accession>
<keyword evidence="3" id="KW-0333">Golgi apparatus</keyword>
<comment type="pathway">
    <text evidence="3">Protein modification; protein glycosylation.</text>
</comment>
<dbReference type="PANTHER" id="PTHR11927">
    <property type="entry name" value="GALACTOSIDE 2-L-FUCOSYLTRANSFERASE"/>
    <property type="match status" value="1"/>
</dbReference>
<comment type="subcellular location">
    <subcellularLocation>
        <location evidence="3">Golgi apparatus</location>
        <location evidence="3">Golgi stack membrane</location>
        <topology evidence="3">Single-pass type II membrane protein</topology>
    </subcellularLocation>
</comment>
<dbReference type="PANTHER" id="PTHR11927:SF9">
    <property type="entry name" value="L-FUCOSYLTRANSFERASE"/>
    <property type="match status" value="1"/>
</dbReference>
<protein>
    <recommendedName>
        <fullName evidence="3">L-Fucosyltransferase</fullName>
        <ecNumber evidence="3">2.4.1.-</ecNumber>
    </recommendedName>
</protein>
<evidence type="ECO:0000313" key="5">
    <source>
        <dbReference type="Proteomes" id="UP001208570"/>
    </source>
</evidence>
<dbReference type="Proteomes" id="UP001208570">
    <property type="component" value="Unassembled WGS sequence"/>
</dbReference>
<keyword evidence="3" id="KW-0472">Membrane</keyword>
<feature type="transmembrane region" description="Helical" evidence="3">
    <location>
        <begin position="64"/>
        <end position="84"/>
    </location>
</feature>
<dbReference type="InterPro" id="IPR002516">
    <property type="entry name" value="Glyco_trans_11"/>
</dbReference>
<dbReference type="CDD" id="cd11301">
    <property type="entry name" value="Fut1_Fut2_like"/>
    <property type="match status" value="1"/>
</dbReference>
<keyword evidence="3" id="KW-0735">Signal-anchor</keyword>
<keyword evidence="3" id="KW-0325">Glycoprotein</keyword>